<gene>
    <name evidence="2" type="ORF">CIN_15780</name>
</gene>
<evidence type="ECO:0000256" key="1">
    <source>
        <dbReference type="SAM" id="Phobius"/>
    </source>
</evidence>
<protein>
    <submittedName>
        <fullName evidence="2">Uncharacterized protein</fullName>
    </submittedName>
</protein>
<feature type="transmembrane region" description="Helical" evidence="1">
    <location>
        <begin position="155"/>
        <end position="172"/>
    </location>
</feature>
<feature type="transmembrane region" description="Helical" evidence="1">
    <location>
        <begin position="215"/>
        <end position="234"/>
    </location>
</feature>
<reference evidence="2 3" key="1">
    <citation type="submission" date="2011-10" db="EMBL/GenBank/DDBJ databases">
        <title>Genome Sequence of Commensalibacter intestini A911, isolated from Drosophila gut.</title>
        <authorList>
            <person name="Lee W.-J."/>
            <person name="Kim E.-K."/>
        </authorList>
    </citation>
    <scope>NUCLEOTIDE SEQUENCE [LARGE SCALE GENOMIC DNA]</scope>
    <source>
        <strain evidence="2 3">A911</strain>
    </source>
</reference>
<feature type="transmembrane region" description="Helical" evidence="1">
    <location>
        <begin position="283"/>
        <end position="304"/>
    </location>
</feature>
<sequence length="440" mass="52012">MINKTLFLNVFLYFEIRLMMFFIKNKYFQNLGLIIFFIGMECFRAPDILKYGRFWEDESALFQYAWTHSFIETVCYVYGGYLNLAANISIWAAKTLVPLEYAPYVTTGTGLLFFILPLFLLLTAQDKWLQQFRTRLFATLLILLVPEHMELSLESLHIQFWLIFSTLIIILLESTPYQRYLKDGILLLCALSSMIAILLIPILGIRYLMDRNRFRLEQLCLLMIGGFIQFFICYNPYQARSFHFSFVDYLTVFFTRNFISPFIGVNIYSFAYLESIYNLRENSLIPIIPCIGAILFFIFMIYCIYKYPKIRIDIGILLLALIEMQFISIYGAIGPVNWFYHLSWNQRYVFLTQIIIVLILLYLSANLPIKGQYFCYVVILWISCVGVFNFYEIKQTAPFALTWKQQVTLWRSNPNVSFVAWPGHNVWMFKLVKKLQYNSK</sequence>
<accession>G6F1T2</accession>
<feature type="transmembrane region" description="Helical" evidence="1">
    <location>
        <begin position="101"/>
        <end position="120"/>
    </location>
</feature>
<evidence type="ECO:0000313" key="2">
    <source>
        <dbReference type="EMBL" id="EHD13386.1"/>
    </source>
</evidence>
<feature type="transmembrane region" description="Helical" evidence="1">
    <location>
        <begin position="373"/>
        <end position="391"/>
    </location>
</feature>
<dbReference type="EMBL" id="AGFR01000009">
    <property type="protein sequence ID" value="EHD13386.1"/>
    <property type="molecule type" value="Genomic_DNA"/>
</dbReference>
<evidence type="ECO:0000313" key="3">
    <source>
        <dbReference type="Proteomes" id="UP000005939"/>
    </source>
</evidence>
<proteinExistence type="predicted"/>
<organism evidence="2 3">
    <name type="scientific">Commensalibacter intestini A911</name>
    <dbReference type="NCBI Taxonomy" id="1088868"/>
    <lineage>
        <taxon>Bacteria</taxon>
        <taxon>Pseudomonadati</taxon>
        <taxon>Pseudomonadota</taxon>
        <taxon>Alphaproteobacteria</taxon>
        <taxon>Acetobacterales</taxon>
        <taxon>Acetobacteraceae</taxon>
    </lineage>
</organism>
<keyword evidence="1" id="KW-0812">Transmembrane</keyword>
<keyword evidence="1" id="KW-1133">Transmembrane helix</keyword>
<feature type="transmembrane region" description="Helical" evidence="1">
    <location>
        <begin position="316"/>
        <end position="336"/>
    </location>
</feature>
<comment type="caution">
    <text evidence="2">The sequence shown here is derived from an EMBL/GenBank/DDBJ whole genome shotgun (WGS) entry which is preliminary data.</text>
</comment>
<feature type="transmembrane region" description="Helical" evidence="1">
    <location>
        <begin position="184"/>
        <end position="209"/>
    </location>
</feature>
<feature type="transmembrane region" description="Helical" evidence="1">
    <location>
        <begin position="348"/>
        <end position="366"/>
    </location>
</feature>
<dbReference type="Proteomes" id="UP000005939">
    <property type="component" value="Unassembled WGS sequence"/>
</dbReference>
<keyword evidence="1" id="KW-0472">Membrane</keyword>
<name>G6F1T2_9PROT</name>
<feature type="transmembrane region" description="Helical" evidence="1">
    <location>
        <begin position="30"/>
        <end position="49"/>
    </location>
</feature>
<dbReference type="AlphaFoldDB" id="G6F1T2"/>
<feature type="transmembrane region" description="Helical" evidence="1">
    <location>
        <begin position="246"/>
        <end position="271"/>
    </location>
</feature>